<reference evidence="2 3" key="1">
    <citation type="submission" date="2024-01" db="EMBL/GenBank/DDBJ databases">
        <authorList>
            <person name="Allen C."/>
            <person name="Tagirdzhanova G."/>
        </authorList>
    </citation>
    <scope>NUCLEOTIDE SEQUENCE [LARGE SCALE GENOMIC DNA]</scope>
    <source>
        <strain evidence="2 3">CBS 573.63</strain>
    </source>
</reference>
<feature type="region of interest" description="Disordered" evidence="1">
    <location>
        <begin position="278"/>
        <end position="305"/>
    </location>
</feature>
<protein>
    <recommendedName>
        <fullName evidence="4">Stc1 domain-containing protein</fullName>
    </recommendedName>
</protein>
<gene>
    <name evidence="2" type="ORF">SEPCBS57363_004104</name>
</gene>
<evidence type="ECO:0000256" key="1">
    <source>
        <dbReference type="SAM" id="MobiDB-lite"/>
    </source>
</evidence>
<evidence type="ECO:0008006" key="4">
    <source>
        <dbReference type="Google" id="ProtNLM"/>
    </source>
</evidence>
<feature type="region of interest" description="Disordered" evidence="1">
    <location>
        <begin position="1"/>
        <end position="32"/>
    </location>
</feature>
<name>A0ABP0DQ93_9PEZI</name>
<feature type="compositionally biased region" description="Acidic residues" evidence="1">
    <location>
        <begin position="58"/>
        <end position="75"/>
    </location>
</feature>
<dbReference type="EMBL" id="CAWUOM010000072">
    <property type="protein sequence ID" value="CAK7270439.1"/>
    <property type="molecule type" value="Genomic_DNA"/>
</dbReference>
<accession>A0ABP0DQ93</accession>
<feature type="region of interest" description="Disordered" evidence="1">
    <location>
        <begin position="45"/>
        <end position="111"/>
    </location>
</feature>
<organism evidence="2 3">
    <name type="scientific">Sporothrix epigloea</name>
    <dbReference type="NCBI Taxonomy" id="1892477"/>
    <lineage>
        <taxon>Eukaryota</taxon>
        <taxon>Fungi</taxon>
        <taxon>Dikarya</taxon>
        <taxon>Ascomycota</taxon>
        <taxon>Pezizomycotina</taxon>
        <taxon>Sordariomycetes</taxon>
        <taxon>Sordariomycetidae</taxon>
        <taxon>Ophiostomatales</taxon>
        <taxon>Ophiostomataceae</taxon>
        <taxon>Sporothrix</taxon>
    </lineage>
</organism>
<feature type="compositionally biased region" description="Acidic residues" evidence="1">
    <location>
        <begin position="296"/>
        <end position="305"/>
    </location>
</feature>
<keyword evidence="3" id="KW-1185">Reference proteome</keyword>
<sequence length="305" mass="33298">MERDNETMKKGAVSLYIRPRNDKKTQNTPDNKTWCMDCTDWQLSVEPGYTPYVPPSSFDDDDDDDDDGDEYDDEDAGKTRLVAPLDDIPGERIENWIHGNPSELGDYDNVETNTQHSVTGSVSGVSSRSLLDSHNRELEWLPKALTATNLSTATSNGPAIPSYASVATTIRAPATTASQFSSSATGEQLEPRDRMRASEIGNYSQSSRSASHTSYSANSLISQAPSVSGASTAWMESGFQALAIAPPRPPQRIEIRNGWARPAQRKTNLTAPRYVANHGGVDHLPQSVQKSSYSYADDDGSEDEC</sequence>
<comment type="caution">
    <text evidence="2">The sequence shown here is derived from an EMBL/GenBank/DDBJ whole genome shotgun (WGS) entry which is preliminary data.</text>
</comment>
<evidence type="ECO:0000313" key="2">
    <source>
        <dbReference type="EMBL" id="CAK7270439.1"/>
    </source>
</evidence>
<evidence type="ECO:0000313" key="3">
    <source>
        <dbReference type="Proteomes" id="UP001642501"/>
    </source>
</evidence>
<dbReference type="Proteomes" id="UP001642501">
    <property type="component" value="Unassembled WGS sequence"/>
</dbReference>
<proteinExistence type="predicted"/>